<evidence type="ECO:0000313" key="2">
    <source>
        <dbReference type="Proteomes" id="UP001652445"/>
    </source>
</evidence>
<comment type="caution">
    <text evidence="1">The sequence shown here is derived from an EMBL/GenBank/DDBJ whole genome shotgun (WGS) entry which is preliminary data.</text>
</comment>
<keyword evidence="2" id="KW-1185">Reference proteome</keyword>
<proteinExistence type="predicted"/>
<dbReference type="Proteomes" id="UP001652445">
    <property type="component" value="Unassembled WGS sequence"/>
</dbReference>
<sequence length="45" mass="5097">MPMLQLIPVGAQRCLKALVFVGGVDHWLEANYMFLWHKPDTASVI</sequence>
<name>A0ABT2UPF4_9BACL</name>
<reference evidence="1 2" key="1">
    <citation type="submission" date="2022-09" db="EMBL/GenBank/DDBJ databases">
        <authorList>
            <person name="Han X.L."/>
            <person name="Wang Q."/>
            <person name="Lu T."/>
        </authorList>
    </citation>
    <scope>NUCLEOTIDE SEQUENCE [LARGE SCALE GENOMIC DNA]</scope>
    <source>
        <strain evidence="1 2">WQ 127069</strain>
    </source>
</reference>
<evidence type="ECO:0000313" key="1">
    <source>
        <dbReference type="EMBL" id="MCU6796518.1"/>
    </source>
</evidence>
<organism evidence="1 2">
    <name type="scientific">Paenibacillus baimaensis</name>
    <dbReference type="NCBI Taxonomy" id="2982185"/>
    <lineage>
        <taxon>Bacteria</taxon>
        <taxon>Bacillati</taxon>
        <taxon>Bacillota</taxon>
        <taxon>Bacilli</taxon>
        <taxon>Bacillales</taxon>
        <taxon>Paenibacillaceae</taxon>
        <taxon>Paenibacillus</taxon>
    </lineage>
</organism>
<dbReference type="EMBL" id="JAOQIO010000106">
    <property type="protein sequence ID" value="MCU6796518.1"/>
    <property type="molecule type" value="Genomic_DNA"/>
</dbReference>
<gene>
    <name evidence="1" type="ORF">OB236_30775</name>
</gene>
<accession>A0ABT2UPF4</accession>
<protein>
    <submittedName>
        <fullName evidence="1">Uncharacterized protein</fullName>
    </submittedName>
</protein>